<dbReference type="InterPro" id="IPR036890">
    <property type="entry name" value="HATPase_C_sf"/>
</dbReference>
<gene>
    <name evidence="13" type="ORF">GCM10011396_45800</name>
</gene>
<dbReference type="Proteomes" id="UP000637423">
    <property type="component" value="Unassembled WGS sequence"/>
</dbReference>
<dbReference type="InterPro" id="IPR001610">
    <property type="entry name" value="PAC"/>
</dbReference>
<dbReference type="Gene3D" id="3.30.450.40">
    <property type="match status" value="1"/>
</dbReference>
<dbReference type="AlphaFoldDB" id="A0A916UYP2"/>
<keyword evidence="14" id="KW-1185">Reference proteome</keyword>
<evidence type="ECO:0000256" key="8">
    <source>
        <dbReference type="ARBA" id="ARBA00023012"/>
    </source>
</evidence>
<dbReference type="GO" id="GO:0004673">
    <property type="term" value="F:protein histidine kinase activity"/>
    <property type="evidence" value="ECO:0007669"/>
    <property type="project" value="UniProtKB-EC"/>
</dbReference>
<dbReference type="SMART" id="SM00387">
    <property type="entry name" value="HATPase_c"/>
    <property type="match status" value="1"/>
</dbReference>
<feature type="domain" description="Histidine kinase" evidence="10">
    <location>
        <begin position="614"/>
        <end position="845"/>
    </location>
</feature>
<name>A0A916UYP2_9BURK</name>
<keyword evidence="8" id="KW-0902">Two-component regulatory system</keyword>
<dbReference type="Gene3D" id="3.30.450.20">
    <property type="entry name" value="PAS domain"/>
    <property type="match status" value="3"/>
</dbReference>
<keyword evidence="6" id="KW-0418">Kinase</keyword>
<accession>A0A916UYP2</accession>
<evidence type="ECO:0000256" key="7">
    <source>
        <dbReference type="ARBA" id="ARBA00022840"/>
    </source>
</evidence>
<feature type="domain" description="PAC" evidence="12">
    <location>
        <begin position="511"/>
        <end position="562"/>
    </location>
</feature>
<organism evidence="13 14">
    <name type="scientific">Undibacterium terreum</name>
    <dbReference type="NCBI Taxonomy" id="1224302"/>
    <lineage>
        <taxon>Bacteria</taxon>
        <taxon>Pseudomonadati</taxon>
        <taxon>Pseudomonadota</taxon>
        <taxon>Betaproteobacteria</taxon>
        <taxon>Burkholderiales</taxon>
        <taxon>Oxalobacteraceae</taxon>
        <taxon>Undibacterium</taxon>
    </lineage>
</organism>
<keyword evidence="9" id="KW-0175">Coiled coil</keyword>
<dbReference type="Gene3D" id="3.30.565.10">
    <property type="entry name" value="Histidine kinase-like ATPase, C-terminal domain"/>
    <property type="match status" value="1"/>
</dbReference>
<dbReference type="PRINTS" id="PR00344">
    <property type="entry name" value="BCTRLSENSOR"/>
</dbReference>
<feature type="domain" description="PAS" evidence="11">
    <location>
        <begin position="148"/>
        <end position="197"/>
    </location>
</feature>
<dbReference type="Pfam" id="PF00989">
    <property type="entry name" value="PAS"/>
    <property type="match status" value="1"/>
</dbReference>
<dbReference type="GO" id="GO:0005524">
    <property type="term" value="F:ATP binding"/>
    <property type="evidence" value="ECO:0007669"/>
    <property type="project" value="UniProtKB-KW"/>
</dbReference>
<dbReference type="SUPFAM" id="SSF55874">
    <property type="entry name" value="ATPase domain of HSP90 chaperone/DNA topoisomerase II/histidine kinase"/>
    <property type="match status" value="1"/>
</dbReference>
<dbReference type="InterPro" id="IPR000700">
    <property type="entry name" value="PAS-assoc_C"/>
</dbReference>
<reference evidence="13" key="1">
    <citation type="journal article" date="2014" name="Int. J. Syst. Evol. Microbiol.">
        <title>Complete genome sequence of Corynebacterium casei LMG S-19264T (=DSM 44701T), isolated from a smear-ripened cheese.</title>
        <authorList>
            <consortium name="US DOE Joint Genome Institute (JGI-PGF)"/>
            <person name="Walter F."/>
            <person name="Albersmeier A."/>
            <person name="Kalinowski J."/>
            <person name="Ruckert C."/>
        </authorList>
    </citation>
    <scope>NUCLEOTIDE SEQUENCE</scope>
    <source>
        <strain evidence="13">CGMCC 1.10998</strain>
    </source>
</reference>
<dbReference type="CDD" id="cd00130">
    <property type="entry name" value="PAS"/>
    <property type="match status" value="3"/>
</dbReference>
<protein>
    <recommendedName>
        <fullName evidence="2">histidine kinase</fullName>
        <ecNumber evidence="2">2.7.13.3</ecNumber>
    </recommendedName>
</protein>
<dbReference type="Pfam" id="PF02518">
    <property type="entry name" value="HATPase_c"/>
    <property type="match status" value="1"/>
</dbReference>
<evidence type="ECO:0000313" key="14">
    <source>
        <dbReference type="Proteomes" id="UP000637423"/>
    </source>
</evidence>
<evidence type="ECO:0000256" key="2">
    <source>
        <dbReference type="ARBA" id="ARBA00012438"/>
    </source>
</evidence>
<sequence>MPSSAAAVHDTQEQKRYQEENRKLALAANLTSNLVMITNADGDMEWVNPAFISTTKYTLDEVLGRKPSELLLGPDSNPDTVKFMLEKVAQGQGFHEVELLNYTKEKVPFWLLMEMQPVRDHHERIIHFIAVGNDISKHKQLEQALRISESKFYSAFRCIPDAISITRVSDSRIMDINDRFEEVIGYSREETIGKTSLDLKFWVDRSERDRLGKQVLEQRTVTDFPTRFRMKSGDIRDFLFSCSLFIVDGEEYFLSSVRDVTLQKKIERQNEELDRALLKLAQGTAYAKDRDNYFETLVTDLASALGVDRAFMGLRIPHTPNKLRSIANYLQGKLSENHEYSYLDTPCESIMAGKISIFAKSVGDLFPSDSTLQEQGWEAYAGAPIHDSAGHIIGVLNVMHKQPLENPELVKSLLEVFSERASAELERKRTEEALKASEQRFSNIFSNSPTAMSVSYLKDYRIVDVNKAFETLFLRSRASALSKTALDLNMYCDIDDRTAMLKILNASNMLSNFEAWMCRADGSQLLMQLYGNVFSDPAGEKFMIVAFKDVTEQRAIEAEIKALNINLEDRVNERTNSLQQANQALATTLTTLNMAKDELVRSDKLAALGALVAGIAHELNTPIGNSLMIASTSLDHTKQLSKDFTSGLTRSGLASYIESTRDANDILVRNLQKAAGLIASFKQVAVDQTSSQRRKFGVAELVAEIVLTLSPTIKKTSYTIYTSIPEEITLDSYPGPLGQVLTNLINNALIHAFDNRPTGQISITAKIISDKSVMLTVQDNGVGIPPENINRIFDPFFTTKLGAGGSGLGLNITHNIVTGLLGGRVQVESTLGTGTTFALMLPRKAPLTAEAKNQA</sequence>
<dbReference type="GO" id="GO:0000160">
    <property type="term" value="P:phosphorelay signal transduction system"/>
    <property type="evidence" value="ECO:0007669"/>
    <property type="project" value="UniProtKB-KW"/>
</dbReference>
<evidence type="ECO:0000256" key="4">
    <source>
        <dbReference type="ARBA" id="ARBA00022679"/>
    </source>
</evidence>
<evidence type="ECO:0000256" key="6">
    <source>
        <dbReference type="ARBA" id="ARBA00022777"/>
    </source>
</evidence>
<keyword evidence="4" id="KW-0808">Transferase</keyword>
<dbReference type="PROSITE" id="PS50109">
    <property type="entry name" value="HIS_KIN"/>
    <property type="match status" value="1"/>
</dbReference>
<dbReference type="NCBIfam" id="TIGR00229">
    <property type="entry name" value="sensory_box"/>
    <property type="match status" value="3"/>
</dbReference>
<dbReference type="SUPFAM" id="SSF55785">
    <property type="entry name" value="PYP-like sensor domain (PAS domain)"/>
    <property type="match status" value="3"/>
</dbReference>
<dbReference type="Pfam" id="PF01590">
    <property type="entry name" value="GAF"/>
    <property type="match status" value="1"/>
</dbReference>
<evidence type="ECO:0000256" key="9">
    <source>
        <dbReference type="SAM" id="Coils"/>
    </source>
</evidence>
<evidence type="ECO:0000256" key="1">
    <source>
        <dbReference type="ARBA" id="ARBA00000085"/>
    </source>
</evidence>
<comment type="catalytic activity">
    <reaction evidence="1">
        <text>ATP + protein L-histidine = ADP + protein N-phospho-L-histidine.</text>
        <dbReference type="EC" id="2.7.13.3"/>
    </reaction>
</comment>
<dbReference type="Gene3D" id="1.10.287.130">
    <property type="match status" value="1"/>
</dbReference>
<dbReference type="InterPro" id="IPR004358">
    <property type="entry name" value="Sig_transdc_His_kin-like_C"/>
</dbReference>
<dbReference type="SMART" id="SM00086">
    <property type="entry name" value="PAC"/>
    <property type="match status" value="3"/>
</dbReference>
<keyword evidence="3" id="KW-0597">Phosphoprotein</keyword>
<dbReference type="PROSITE" id="PS50112">
    <property type="entry name" value="PAS"/>
    <property type="match status" value="2"/>
</dbReference>
<dbReference type="InterPro" id="IPR000014">
    <property type="entry name" value="PAS"/>
</dbReference>
<dbReference type="InterPro" id="IPR035965">
    <property type="entry name" value="PAS-like_dom_sf"/>
</dbReference>
<evidence type="ECO:0000256" key="3">
    <source>
        <dbReference type="ARBA" id="ARBA00022553"/>
    </source>
</evidence>
<keyword evidence="7" id="KW-0067">ATP-binding</keyword>
<dbReference type="EMBL" id="BMED01000005">
    <property type="protein sequence ID" value="GGC93345.1"/>
    <property type="molecule type" value="Genomic_DNA"/>
</dbReference>
<evidence type="ECO:0000259" key="11">
    <source>
        <dbReference type="PROSITE" id="PS50112"/>
    </source>
</evidence>
<dbReference type="Pfam" id="PF13426">
    <property type="entry name" value="PAS_9"/>
    <property type="match status" value="2"/>
</dbReference>
<dbReference type="EC" id="2.7.13.3" evidence="2"/>
<evidence type="ECO:0000313" key="13">
    <source>
        <dbReference type="EMBL" id="GGC93345.1"/>
    </source>
</evidence>
<evidence type="ECO:0000259" key="12">
    <source>
        <dbReference type="PROSITE" id="PS50113"/>
    </source>
</evidence>
<dbReference type="InterPro" id="IPR029016">
    <property type="entry name" value="GAF-like_dom_sf"/>
</dbReference>
<evidence type="ECO:0000256" key="5">
    <source>
        <dbReference type="ARBA" id="ARBA00022741"/>
    </source>
</evidence>
<dbReference type="InterPro" id="IPR005467">
    <property type="entry name" value="His_kinase_dom"/>
</dbReference>
<dbReference type="InterPro" id="IPR003594">
    <property type="entry name" value="HATPase_dom"/>
</dbReference>
<dbReference type="PROSITE" id="PS50113">
    <property type="entry name" value="PAC"/>
    <property type="match status" value="2"/>
</dbReference>
<dbReference type="GO" id="GO:0006355">
    <property type="term" value="P:regulation of DNA-templated transcription"/>
    <property type="evidence" value="ECO:0007669"/>
    <property type="project" value="InterPro"/>
</dbReference>
<dbReference type="SMART" id="SM00091">
    <property type="entry name" value="PAS"/>
    <property type="match status" value="3"/>
</dbReference>
<feature type="coiled-coil region" evidence="9">
    <location>
        <begin position="564"/>
        <end position="598"/>
    </location>
</feature>
<reference evidence="13" key="2">
    <citation type="submission" date="2020-09" db="EMBL/GenBank/DDBJ databases">
        <authorList>
            <person name="Sun Q."/>
            <person name="Zhou Y."/>
        </authorList>
    </citation>
    <scope>NUCLEOTIDE SEQUENCE</scope>
    <source>
        <strain evidence="13">CGMCC 1.10998</strain>
    </source>
</reference>
<dbReference type="PANTHER" id="PTHR43065">
    <property type="entry name" value="SENSOR HISTIDINE KINASE"/>
    <property type="match status" value="1"/>
</dbReference>
<comment type="caution">
    <text evidence="13">The sequence shown here is derived from an EMBL/GenBank/DDBJ whole genome shotgun (WGS) entry which is preliminary data.</text>
</comment>
<dbReference type="SUPFAM" id="SSF55781">
    <property type="entry name" value="GAF domain-like"/>
    <property type="match status" value="1"/>
</dbReference>
<feature type="domain" description="PAC" evidence="12">
    <location>
        <begin position="95"/>
        <end position="147"/>
    </location>
</feature>
<keyword evidence="5" id="KW-0547">Nucleotide-binding</keyword>
<evidence type="ECO:0000259" key="10">
    <source>
        <dbReference type="PROSITE" id="PS50109"/>
    </source>
</evidence>
<dbReference type="InterPro" id="IPR013767">
    <property type="entry name" value="PAS_fold"/>
</dbReference>
<proteinExistence type="predicted"/>
<feature type="domain" description="PAS" evidence="11">
    <location>
        <begin position="20"/>
        <end position="92"/>
    </location>
</feature>
<dbReference type="InterPro" id="IPR003018">
    <property type="entry name" value="GAF"/>
</dbReference>